<feature type="domain" description="Response regulatory" evidence="5">
    <location>
        <begin position="5"/>
        <end position="120"/>
    </location>
</feature>
<dbReference type="Pfam" id="PF13690">
    <property type="entry name" value="CheX"/>
    <property type="match status" value="1"/>
</dbReference>
<dbReference type="InterPro" id="IPR052048">
    <property type="entry name" value="ST_Response_Regulator"/>
</dbReference>
<reference evidence="6 7" key="1">
    <citation type="submission" date="2021-03" db="EMBL/GenBank/DDBJ databases">
        <title>Genomic Encyclopedia of Type Strains, Phase IV (KMG-IV): sequencing the most valuable type-strain genomes for metagenomic binning, comparative biology and taxonomic classification.</title>
        <authorList>
            <person name="Goeker M."/>
        </authorList>
    </citation>
    <scope>NUCLEOTIDE SEQUENCE [LARGE SCALE GENOMIC DNA]</scope>
    <source>
        <strain evidence="6 7">DSM 27512</strain>
    </source>
</reference>
<evidence type="ECO:0000313" key="6">
    <source>
        <dbReference type="EMBL" id="MBP2028969.1"/>
    </source>
</evidence>
<dbReference type="InterPro" id="IPR011006">
    <property type="entry name" value="CheY-like_superfamily"/>
</dbReference>
<dbReference type="EMBL" id="JAGGLI010000052">
    <property type="protein sequence ID" value="MBP2028969.1"/>
    <property type="molecule type" value="Genomic_DNA"/>
</dbReference>
<dbReference type="InterPro" id="IPR028051">
    <property type="entry name" value="CheX-like_dom"/>
</dbReference>
<feature type="modified residue" description="4-aspartylphosphate" evidence="4">
    <location>
        <position position="55"/>
    </location>
</feature>
<dbReference type="SUPFAM" id="SSF103039">
    <property type="entry name" value="CheC-like"/>
    <property type="match status" value="1"/>
</dbReference>
<evidence type="ECO:0000256" key="4">
    <source>
        <dbReference type="PROSITE-ProRule" id="PRU00169"/>
    </source>
</evidence>
<dbReference type="PANTHER" id="PTHR43228:SF1">
    <property type="entry name" value="TWO-COMPONENT RESPONSE REGULATOR ARR22"/>
    <property type="match status" value="1"/>
</dbReference>
<evidence type="ECO:0000259" key="5">
    <source>
        <dbReference type="PROSITE" id="PS50110"/>
    </source>
</evidence>
<proteinExistence type="predicted"/>
<dbReference type="RefSeq" id="WP_209662024.1">
    <property type="nucleotide sequence ID" value="NZ_JAGGLI010000052.1"/>
</dbReference>
<dbReference type="GO" id="GO:0003677">
    <property type="term" value="F:DNA binding"/>
    <property type="evidence" value="ECO:0007669"/>
    <property type="project" value="UniProtKB-KW"/>
</dbReference>
<dbReference type="InterPro" id="IPR001789">
    <property type="entry name" value="Sig_transdc_resp-reg_receiver"/>
</dbReference>
<dbReference type="PANTHER" id="PTHR43228">
    <property type="entry name" value="TWO-COMPONENT RESPONSE REGULATOR"/>
    <property type="match status" value="1"/>
</dbReference>
<dbReference type="SMART" id="SM00448">
    <property type="entry name" value="REC"/>
    <property type="match status" value="1"/>
</dbReference>
<accession>A0ABS4KQT9</accession>
<keyword evidence="4" id="KW-0597">Phosphoprotein</keyword>
<dbReference type="Gene3D" id="3.40.1550.10">
    <property type="entry name" value="CheC-like"/>
    <property type="match status" value="1"/>
</dbReference>
<dbReference type="Gene3D" id="3.40.50.2300">
    <property type="match status" value="1"/>
</dbReference>
<dbReference type="PROSITE" id="PS50110">
    <property type="entry name" value="RESPONSE_REGULATORY"/>
    <property type="match status" value="1"/>
</dbReference>
<dbReference type="Pfam" id="PF00072">
    <property type="entry name" value="Response_reg"/>
    <property type="match status" value="1"/>
</dbReference>
<organism evidence="6 7">
    <name type="scientific">Acetoanaerobium pronyense</name>
    <dbReference type="NCBI Taxonomy" id="1482736"/>
    <lineage>
        <taxon>Bacteria</taxon>
        <taxon>Bacillati</taxon>
        <taxon>Bacillota</taxon>
        <taxon>Clostridia</taxon>
        <taxon>Peptostreptococcales</taxon>
        <taxon>Filifactoraceae</taxon>
        <taxon>Acetoanaerobium</taxon>
    </lineage>
</organism>
<dbReference type="SUPFAM" id="SSF52172">
    <property type="entry name" value="CheY-like"/>
    <property type="match status" value="1"/>
</dbReference>
<evidence type="ECO:0000256" key="2">
    <source>
        <dbReference type="ARBA" id="ARBA00022500"/>
    </source>
</evidence>
<evidence type="ECO:0000256" key="1">
    <source>
        <dbReference type="ARBA" id="ARBA00018672"/>
    </source>
</evidence>
<dbReference type="Proteomes" id="UP001314903">
    <property type="component" value="Unassembled WGS sequence"/>
</dbReference>
<protein>
    <recommendedName>
        <fullName evidence="1">Stage 0 sporulation protein A homolog</fullName>
    </recommendedName>
</protein>
<sequence>MDKAKFMIVDDSPFSIAVIKSILEDNGYDVVSTATNKTEMLQNVIDSKPNFVTMDMTLPGTNGLECTELLRDIDKNIKVIIISSLKDKELLKNAYALKVSGYIQKPIDEEELLNIIKKLIDSDKIYEELQNTQFNIFKEAFADGINKMTKTIVTFGEDSKNSKSEASRGVSCVIGIIGSFPGRLIIDMSMETASKITDTIFNRENKGMDEIINVVSELTNIIAGNGCSVLNRKNSVLGLRLSPPTIFYGNSLHISQTGSDSYTTKIFSEFGEMTLYVGFSKSDKQLIQTNPYF</sequence>
<keyword evidence="6" id="KW-0238">DNA-binding</keyword>
<name>A0ABS4KQT9_9FIRM</name>
<evidence type="ECO:0000313" key="7">
    <source>
        <dbReference type="Proteomes" id="UP001314903"/>
    </source>
</evidence>
<dbReference type="CDD" id="cd17906">
    <property type="entry name" value="CheX"/>
    <property type="match status" value="1"/>
</dbReference>
<dbReference type="InterPro" id="IPR028976">
    <property type="entry name" value="CheC-like_sf"/>
</dbReference>
<comment type="caution">
    <text evidence="6">The sequence shown here is derived from an EMBL/GenBank/DDBJ whole genome shotgun (WGS) entry which is preliminary data.</text>
</comment>
<evidence type="ECO:0000256" key="3">
    <source>
        <dbReference type="ARBA" id="ARBA00024867"/>
    </source>
</evidence>
<gene>
    <name evidence="6" type="ORF">J2Z35_002807</name>
</gene>
<keyword evidence="2" id="KW-0145">Chemotaxis</keyword>
<comment type="function">
    <text evidence="3">May play the central regulatory role in sporulation. It may be an element of the effector pathway responsible for the activation of sporulation genes in response to nutritional stress. Spo0A may act in concert with spo0H (a sigma factor) to control the expression of some genes that are critical to the sporulation process.</text>
</comment>
<keyword evidence="7" id="KW-1185">Reference proteome</keyword>